<evidence type="ECO:0000313" key="3">
    <source>
        <dbReference type="Proteomes" id="UP001190700"/>
    </source>
</evidence>
<accession>A0AAE0LGN1</accession>
<feature type="compositionally biased region" description="Basic and acidic residues" evidence="1">
    <location>
        <begin position="106"/>
        <end position="128"/>
    </location>
</feature>
<feature type="region of interest" description="Disordered" evidence="1">
    <location>
        <begin position="71"/>
        <end position="179"/>
    </location>
</feature>
<organism evidence="2 3">
    <name type="scientific">Cymbomonas tetramitiformis</name>
    <dbReference type="NCBI Taxonomy" id="36881"/>
    <lineage>
        <taxon>Eukaryota</taxon>
        <taxon>Viridiplantae</taxon>
        <taxon>Chlorophyta</taxon>
        <taxon>Pyramimonadophyceae</taxon>
        <taxon>Pyramimonadales</taxon>
        <taxon>Pyramimonadaceae</taxon>
        <taxon>Cymbomonas</taxon>
    </lineage>
</organism>
<dbReference type="PANTHER" id="PTHR15657">
    <property type="entry name" value="THYROID TRANSCRIPTION FACTOR 1-ASSOCIATED PROTEIN 26"/>
    <property type="match status" value="1"/>
</dbReference>
<protein>
    <recommendedName>
        <fullName evidence="4">rRNA-processing protein FYV7</fullName>
    </recommendedName>
</protein>
<name>A0AAE0LGN1_9CHLO</name>
<evidence type="ECO:0008006" key="4">
    <source>
        <dbReference type="Google" id="ProtNLM"/>
    </source>
</evidence>
<evidence type="ECO:0000256" key="1">
    <source>
        <dbReference type="SAM" id="MobiDB-lite"/>
    </source>
</evidence>
<keyword evidence="3" id="KW-1185">Reference proteome</keyword>
<dbReference type="AlphaFoldDB" id="A0AAE0LGN1"/>
<comment type="caution">
    <text evidence="2">The sequence shown here is derived from an EMBL/GenBank/DDBJ whole genome shotgun (WGS) entry which is preliminary data.</text>
</comment>
<evidence type="ECO:0000313" key="2">
    <source>
        <dbReference type="EMBL" id="KAK3284583.1"/>
    </source>
</evidence>
<sequence>MRPDLNAKKARKQGAISLNAFAGGRKSTYDKRIKIQRDQNLNARKVNEFRKFKQRDAASTTEQAVQKYDGKVLQDATARGDNEEDKRRRKDGAIEYKKAKKQKKATRLERIHQQNELERQAAQEEKTQAKLQAAEAARSRQAAQKSRKDKTSFLKRKTHKGQPLMKNQIDNLLSKIQSG</sequence>
<dbReference type="GO" id="GO:0005634">
    <property type="term" value="C:nucleus"/>
    <property type="evidence" value="ECO:0007669"/>
    <property type="project" value="TreeGrafter"/>
</dbReference>
<reference evidence="2 3" key="1">
    <citation type="journal article" date="2015" name="Genome Biol. Evol.">
        <title>Comparative Genomics of a Bacterivorous Green Alga Reveals Evolutionary Causalities and Consequences of Phago-Mixotrophic Mode of Nutrition.</title>
        <authorList>
            <person name="Burns J.A."/>
            <person name="Paasch A."/>
            <person name="Narechania A."/>
            <person name="Kim E."/>
        </authorList>
    </citation>
    <scope>NUCLEOTIDE SEQUENCE [LARGE SCALE GENOMIC DNA]</scope>
    <source>
        <strain evidence="2 3">PLY_AMNH</strain>
    </source>
</reference>
<dbReference type="Pfam" id="PF08524">
    <property type="entry name" value="rRNA_processing"/>
    <property type="match status" value="1"/>
</dbReference>
<feature type="compositionally biased region" description="Basic residues" evidence="1">
    <location>
        <begin position="145"/>
        <end position="160"/>
    </location>
</feature>
<dbReference type="PANTHER" id="PTHR15657:SF1">
    <property type="entry name" value="THYROID TRANSCRIPTION FACTOR 1-ASSOCIATED PROTEIN 26"/>
    <property type="match status" value="1"/>
</dbReference>
<feature type="compositionally biased region" description="Polar residues" evidence="1">
    <location>
        <begin position="168"/>
        <end position="179"/>
    </location>
</feature>
<dbReference type="InterPro" id="IPR013730">
    <property type="entry name" value="Fyv7/TAP26"/>
</dbReference>
<feature type="compositionally biased region" description="Basic and acidic residues" evidence="1">
    <location>
        <begin position="71"/>
        <end position="97"/>
    </location>
</feature>
<gene>
    <name evidence="2" type="ORF">CYMTET_7777</name>
</gene>
<dbReference type="Proteomes" id="UP001190700">
    <property type="component" value="Unassembled WGS sequence"/>
</dbReference>
<feature type="compositionally biased region" description="Low complexity" evidence="1">
    <location>
        <begin position="132"/>
        <end position="144"/>
    </location>
</feature>
<proteinExistence type="predicted"/>
<dbReference type="EMBL" id="LGRX02002240">
    <property type="protein sequence ID" value="KAK3284583.1"/>
    <property type="molecule type" value="Genomic_DNA"/>
</dbReference>